<protein>
    <recommendedName>
        <fullName evidence="8">Methionine aminopeptidase 2</fullName>
        <shortName evidence="8">MAP 2</shortName>
        <shortName evidence="8">MetAP 2</shortName>
        <ecNumber evidence="8">3.4.11.18</ecNumber>
    </recommendedName>
    <alternativeName>
        <fullName evidence="8">Peptidase M</fullName>
    </alternativeName>
</protein>
<evidence type="ECO:0000256" key="4">
    <source>
        <dbReference type="ARBA" id="ARBA00022438"/>
    </source>
</evidence>
<dbReference type="InterPro" id="IPR050247">
    <property type="entry name" value="Met_Aminopeptidase_Type2"/>
</dbReference>
<dbReference type="GO" id="GO:0004239">
    <property type="term" value="F:initiator methionyl aminopeptidase activity"/>
    <property type="evidence" value="ECO:0007669"/>
    <property type="project" value="UniProtKB-UniRule"/>
</dbReference>
<comment type="cofactor">
    <cofactor evidence="3">
        <name>Fe(2+)</name>
        <dbReference type="ChEBI" id="CHEBI:29033"/>
    </cofactor>
</comment>
<name>W7U6D6_9STRA</name>
<gene>
    <name evidence="12" type="ORF">Naga_100004g92</name>
</gene>
<dbReference type="PANTHER" id="PTHR45777:SF2">
    <property type="entry name" value="METHIONINE AMINOPEPTIDASE 2"/>
    <property type="match status" value="1"/>
</dbReference>
<keyword evidence="4 8" id="KW-0031">Aminopeptidase</keyword>
<feature type="binding site" evidence="8">
    <location>
        <position position="298"/>
    </location>
    <ligand>
        <name>substrate</name>
    </ligand>
</feature>
<dbReference type="PANTHER" id="PTHR45777">
    <property type="entry name" value="METHIONINE AMINOPEPTIDASE 2"/>
    <property type="match status" value="1"/>
</dbReference>
<feature type="binding site" evidence="8">
    <location>
        <position position="329"/>
    </location>
    <ligand>
        <name>a divalent metal cation</name>
        <dbReference type="ChEBI" id="CHEBI:60240"/>
        <label>2</label>
        <note>catalytic</note>
    </ligand>
</feature>
<dbReference type="InterPro" id="IPR002468">
    <property type="entry name" value="Pept_M24A_MAP2"/>
</dbReference>
<evidence type="ECO:0000256" key="5">
    <source>
        <dbReference type="ARBA" id="ARBA00022670"/>
    </source>
</evidence>
<dbReference type="InterPro" id="IPR000994">
    <property type="entry name" value="Pept_M24"/>
</dbReference>
<feature type="compositionally biased region" description="Basic residues" evidence="10">
    <location>
        <begin position="131"/>
        <end position="141"/>
    </location>
</feature>
<evidence type="ECO:0000313" key="13">
    <source>
        <dbReference type="Proteomes" id="UP000019335"/>
    </source>
</evidence>
<evidence type="ECO:0000256" key="2">
    <source>
        <dbReference type="ARBA" id="ARBA00001936"/>
    </source>
</evidence>
<dbReference type="GO" id="GO:0070006">
    <property type="term" value="F:metalloaminopeptidase activity"/>
    <property type="evidence" value="ECO:0007669"/>
    <property type="project" value="UniProtKB-UniRule"/>
</dbReference>
<dbReference type="Gene3D" id="3.90.230.10">
    <property type="entry name" value="Creatinase/methionine aminopeptidase superfamily"/>
    <property type="match status" value="1"/>
</dbReference>
<comment type="caution">
    <text evidence="12">The sequence shown here is derived from an EMBL/GenBank/DDBJ whole genome shotgun (WGS) entry which is preliminary data.</text>
</comment>
<feature type="compositionally biased region" description="Basic residues" evidence="10">
    <location>
        <begin position="74"/>
        <end position="85"/>
    </location>
</feature>
<dbReference type="GO" id="GO:0006508">
    <property type="term" value="P:proteolysis"/>
    <property type="evidence" value="ECO:0007669"/>
    <property type="project" value="UniProtKB-KW"/>
</dbReference>
<feature type="binding site" evidence="8">
    <location>
        <position position="406"/>
    </location>
    <ligand>
        <name>substrate</name>
    </ligand>
</feature>
<dbReference type="OrthoDB" id="7848262at2759"/>
<feature type="compositionally biased region" description="Low complexity" evidence="10">
    <location>
        <begin position="61"/>
        <end position="73"/>
    </location>
</feature>
<dbReference type="InterPro" id="IPR036005">
    <property type="entry name" value="Creatinase/aminopeptidase-like"/>
</dbReference>
<evidence type="ECO:0000256" key="3">
    <source>
        <dbReference type="ARBA" id="ARBA00001954"/>
    </source>
</evidence>
<dbReference type="SUPFAM" id="SSF46785">
    <property type="entry name" value="Winged helix' DNA-binding domain"/>
    <property type="match status" value="1"/>
</dbReference>
<feature type="binding site" evidence="8">
    <location>
        <position position="538"/>
    </location>
    <ligand>
        <name>a divalent metal cation</name>
        <dbReference type="ChEBI" id="CHEBI:60240"/>
        <label>1</label>
    </ligand>
</feature>
<dbReference type="PRINTS" id="PR00599">
    <property type="entry name" value="MAPEPTIDASE"/>
</dbReference>
<keyword evidence="5 8" id="KW-0645">Protease</keyword>
<dbReference type="InterPro" id="IPR001714">
    <property type="entry name" value="Pept_M24_MAP"/>
</dbReference>
<dbReference type="AlphaFoldDB" id="W7U6D6"/>
<dbReference type="GO" id="GO:0005737">
    <property type="term" value="C:cytoplasm"/>
    <property type="evidence" value="ECO:0007669"/>
    <property type="project" value="UniProtKB-SubCell"/>
</dbReference>
<dbReference type="EMBL" id="AZIL01000352">
    <property type="protein sequence ID" value="EWM28264.1"/>
    <property type="molecule type" value="Genomic_DNA"/>
</dbReference>
<dbReference type="GO" id="GO:0046872">
    <property type="term" value="F:metal ion binding"/>
    <property type="evidence" value="ECO:0007669"/>
    <property type="project" value="UniProtKB-UniRule"/>
</dbReference>
<evidence type="ECO:0000259" key="11">
    <source>
        <dbReference type="Pfam" id="PF00557"/>
    </source>
</evidence>
<evidence type="ECO:0000256" key="1">
    <source>
        <dbReference type="ARBA" id="ARBA00000294"/>
    </source>
</evidence>
<comment type="cofactor">
    <cofactor evidence="8">
        <name>Co(2+)</name>
        <dbReference type="ChEBI" id="CHEBI:48828"/>
    </cofactor>
    <cofactor evidence="8">
        <name>Zn(2+)</name>
        <dbReference type="ChEBI" id="CHEBI:29105"/>
    </cofactor>
    <cofactor evidence="8">
        <name>Mn(2+)</name>
        <dbReference type="ChEBI" id="CHEBI:29035"/>
    </cofactor>
    <cofactor evidence="8">
        <name>Fe(2+)</name>
        <dbReference type="ChEBI" id="CHEBI:29033"/>
    </cofactor>
    <text evidence="8">Binds 2 divalent metal cations per subunit. Has a high-affinity and a low affinity metal-binding site. The true nature of the physiological cofactor is under debate. The enzyme is active with cobalt, zinc, manganese or divalent iron ions. Most likely, methionine aminopeptidases function as mononuclear Fe(2+)-metalloproteases under physiological conditions, and the catalytically relevant metal-binding site has been assigned to the histidine-containing high-affinity site.</text>
</comment>
<dbReference type="Gene3D" id="1.10.10.10">
    <property type="entry name" value="Winged helix-like DNA-binding domain superfamily/Winged helix DNA-binding domain"/>
    <property type="match status" value="1"/>
</dbReference>
<feature type="binding site" evidence="8">
    <location>
        <position position="318"/>
    </location>
    <ligand>
        <name>a divalent metal cation</name>
        <dbReference type="ChEBI" id="CHEBI:60240"/>
        <label>1</label>
    </ligand>
</feature>
<organism evidence="12 13">
    <name type="scientific">Nannochloropsis gaditana</name>
    <dbReference type="NCBI Taxonomy" id="72520"/>
    <lineage>
        <taxon>Eukaryota</taxon>
        <taxon>Sar</taxon>
        <taxon>Stramenopiles</taxon>
        <taxon>Ochrophyta</taxon>
        <taxon>Eustigmatophyceae</taxon>
        <taxon>Eustigmatales</taxon>
        <taxon>Monodopsidaceae</taxon>
        <taxon>Nannochloropsis</taxon>
    </lineage>
</organism>
<feature type="compositionally biased region" description="Acidic residues" evidence="10">
    <location>
        <begin position="44"/>
        <end position="55"/>
    </location>
</feature>
<feature type="binding site" evidence="8">
    <location>
        <position position="329"/>
    </location>
    <ligand>
        <name>a divalent metal cation</name>
        <dbReference type="ChEBI" id="CHEBI:60240"/>
        <label>1</label>
    </ligand>
</feature>
<dbReference type="EC" id="3.4.11.18" evidence="8"/>
<feature type="compositionally biased region" description="Acidic residues" evidence="10">
    <location>
        <begin position="112"/>
        <end position="121"/>
    </location>
</feature>
<accession>W7U6D6</accession>
<comment type="cofactor">
    <cofactor evidence="2">
        <name>Mn(2+)</name>
        <dbReference type="ChEBI" id="CHEBI:29035"/>
    </cofactor>
</comment>
<evidence type="ECO:0000256" key="6">
    <source>
        <dbReference type="ARBA" id="ARBA00022723"/>
    </source>
</evidence>
<dbReference type="HAMAP" id="MF_03175">
    <property type="entry name" value="MetAP_2_euk"/>
    <property type="match status" value="1"/>
</dbReference>
<comment type="function">
    <text evidence="8 9">Cotranslationally removes the N-terminal methionine from nascent proteins. The N-terminal methionine is often cleaved when the second residue in the primary sequence is small and uncharged (Met-Ala-, Cys, Gly, Pro, Ser, Thr, or Val).</text>
</comment>
<reference evidence="12 13" key="1">
    <citation type="journal article" date="2014" name="Mol. Plant">
        <title>Chromosome Scale Genome Assembly and Transcriptome Profiling of Nannochloropsis gaditana in Nitrogen Depletion.</title>
        <authorList>
            <person name="Corteggiani Carpinelli E."/>
            <person name="Telatin A."/>
            <person name="Vitulo N."/>
            <person name="Forcato C."/>
            <person name="D'Angelo M."/>
            <person name="Schiavon R."/>
            <person name="Vezzi A."/>
            <person name="Giacometti G.M."/>
            <person name="Morosinotto T."/>
            <person name="Valle G."/>
        </authorList>
    </citation>
    <scope>NUCLEOTIDE SEQUENCE [LARGE SCALE GENOMIC DNA]</scope>
    <source>
        <strain evidence="12 13">B-31</strain>
    </source>
</reference>
<dbReference type="Pfam" id="PF00557">
    <property type="entry name" value="Peptidase_M24"/>
    <property type="match status" value="1"/>
</dbReference>
<dbReference type="InterPro" id="IPR036388">
    <property type="entry name" value="WH-like_DNA-bd_sf"/>
</dbReference>
<dbReference type="CDD" id="cd01088">
    <property type="entry name" value="MetAP2"/>
    <property type="match status" value="1"/>
</dbReference>
<evidence type="ECO:0000256" key="10">
    <source>
        <dbReference type="SAM" id="MobiDB-lite"/>
    </source>
</evidence>
<evidence type="ECO:0000256" key="7">
    <source>
        <dbReference type="ARBA" id="ARBA00022801"/>
    </source>
</evidence>
<dbReference type="NCBIfam" id="TIGR00501">
    <property type="entry name" value="met_pdase_II"/>
    <property type="match status" value="1"/>
</dbReference>
<keyword evidence="6 8" id="KW-0479">Metal-binding</keyword>
<keyword evidence="8" id="KW-0963">Cytoplasm</keyword>
<feature type="binding site" evidence="8">
    <location>
        <position position="398"/>
    </location>
    <ligand>
        <name>a divalent metal cation</name>
        <dbReference type="ChEBI" id="CHEBI:60240"/>
        <label>2</label>
        <note>catalytic</note>
    </ligand>
</feature>
<dbReference type="SUPFAM" id="SSF55920">
    <property type="entry name" value="Creatinase/aminopeptidase"/>
    <property type="match status" value="1"/>
</dbReference>
<comment type="catalytic activity">
    <reaction evidence="1 8 9">
        <text>Release of N-terminal amino acids, preferentially methionine, from peptides and arylamides.</text>
        <dbReference type="EC" id="3.4.11.18"/>
    </reaction>
</comment>
<sequence>MGPRVAASQGSYSRVLSGTVGLHKFGMTTTEVKAVHAEAKVQEGAEEEEEEDDDQGGAAEGQGDATTSNGGTANKKKKKKKKKAKSAGTGSAPSETSAAGEECDVEHASGDNDNDAEEDGDGAITAEDAIKKKKKKKKKGVKGASGVSGAVPGQLHPATGVPGKKAPGRGVSGFTDSYIRYGQTEPPTIPVASLFAEGHFPKGEIQPHPGDMNTFRITSEEKRAAERLEADLYDKVRSASEVHRQVRKYAQSFIEPGIKLIDMCERLENKNRELIQEAGLERGVGFPTGCSLNHVAAHYTPNAGDETVLQYGDVMKVDFGCQIEGRIIDSAFTVSFDPTYDNLLEAVREATDTGIRTAGIDVRLCDVGEAIQETMESYEVTIDGTTYPVKSIRNLNGHSIGPYEIHAGKSVPIVKGGDATKMEEGEFYAIETFGSTGRAFVQEDLECSHYMKAFEAPHVPLRMASAKRLLSHIDRTFKTLAFCRRWLERPDGGSAFIHGQKGKQEKYLGALKNLCDVGIVVPYPPLVDIKGSYVAQYEHTILLRPTCKEVLSRGDDF</sequence>
<keyword evidence="13" id="KW-1185">Reference proteome</keyword>
<feature type="region of interest" description="Disordered" evidence="10">
    <location>
        <begin position="36"/>
        <end position="169"/>
    </location>
</feature>
<comment type="similarity">
    <text evidence="8">Belongs to the peptidase M24A family. Methionine aminopeptidase eukaryotic type 2 subfamily.</text>
</comment>
<keyword evidence="7 8" id="KW-0378">Hydrolase</keyword>
<evidence type="ECO:0000256" key="9">
    <source>
        <dbReference type="RuleBase" id="RU003653"/>
    </source>
</evidence>
<feature type="binding site" evidence="8">
    <location>
        <position position="538"/>
    </location>
    <ligand>
        <name>a divalent metal cation</name>
        <dbReference type="ChEBI" id="CHEBI:60240"/>
        <label>2</label>
        <note>catalytic</note>
    </ligand>
</feature>
<comment type="subcellular location">
    <subcellularLocation>
        <location evidence="8">Cytoplasm</location>
    </subcellularLocation>
</comment>
<evidence type="ECO:0000256" key="8">
    <source>
        <dbReference type="HAMAP-Rule" id="MF_03175"/>
    </source>
</evidence>
<feature type="binding site" evidence="8">
    <location>
        <position position="431"/>
    </location>
    <ligand>
        <name>a divalent metal cation</name>
        <dbReference type="ChEBI" id="CHEBI:60240"/>
        <label>2</label>
        <note>catalytic</note>
    </ligand>
</feature>
<proteinExistence type="inferred from homology"/>
<dbReference type="Proteomes" id="UP000019335">
    <property type="component" value="Chromosome 5"/>
</dbReference>
<evidence type="ECO:0000313" key="12">
    <source>
        <dbReference type="EMBL" id="EWM28264.1"/>
    </source>
</evidence>
<feature type="domain" description="Peptidase M24" evidence="11">
    <location>
        <begin position="235"/>
        <end position="432"/>
    </location>
</feature>
<dbReference type="InterPro" id="IPR036390">
    <property type="entry name" value="WH_DNA-bd_sf"/>
</dbReference>